<feature type="region of interest" description="Disordered" evidence="1">
    <location>
        <begin position="266"/>
        <end position="320"/>
    </location>
</feature>
<dbReference type="EnsemblPlants" id="novel_model_4369_5bd9a17a.1.5bd9b139">
    <property type="protein sequence ID" value="cds.novel_model_4369_5bd9a17a.1.5bd9b139"/>
    <property type="gene ID" value="novel_gene_2286_5bd9a17a"/>
</dbReference>
<dbReference type="AlphaFoldDB" id="A0A803R2Q2"/>
<reference evidence="2" key="2">
    <citation type="submission" date="2021-03" db="UniProtKB">
        <authorList>
            <consortium name="EnsemblPlants"/>
        </authorList>
    </citation>
    <scope>IDENTIFICATION</scope>
</reference>
<accession>A0A803R2Q2</accession>
<organism evidence="2 3">
    <name type="scientific">Cannabis sativa</name>
    <name type="common">Hemp</name>
    <name type="synonym">Marijuana</name>
    <dbReference type="NCBI Taxonomy" id="3483"/>
    <lineage>
        <taxon>Eukaryota</taxon>
        <taxon>Viridiplantae</taxon>
        <taxon>Streptophyta</taxon>
        <taxon>Embryophyta</taxon>
        <taxon>Tracheophyta</taxon>
        <taxon>Spermatophyta</taxon>
        <taxon>Magnoliopsida</taxon>
        <taxon>eudicotyledons</taxon>
        <taxon>Gunneridae</taxon>
        <taxon>Pentapetalae</taxon>
        <taxon>rosids</taxon>
        <taxon>fabids</taxon>
        <taxon>Rosales</taxon>
        <taxon>Cannabaceae</taxon>
        <taxon>Cannabis</taxon>
    </lineage>
</organism>
<dbReference type="Proteomes" id="UP000596661">
    <property type="component" value="Chromosome 6"/>
</dbReference>
<dbReference type="EMBL" id="UZAU01000553">
    <property type="status" value="NOT_ANNOTATED_CDS"/>
    <property type="molecule type" value="Genomic_DNA"/>
</dbReference>
<evidence type="ECO:0000256" key="1">
    <source>
        <dbReference type="SAM" id="MobiDB-lite"/>
    </source>
</evidence>
<feature type="compositionally biased region" description="Low complexity" evidence="1">
    <location>
        <begin position="279"/>
        <end position="300"/>
    </location>
</feature>
<dbReference type="Gramene" id="novel_model_4370_5bd9a17a">
    <property type="protein sequence ID" value="cds.novel_model_4370_5bd9a17a"/>
    <property type="gene ID" value="novel_gene_2287_5bd9a17a"/>
</dbReference>
<name>A0A803R2Q2_CANSA</name>
<reference evidence="2 3" key="1">
    <citation type="submission" date="2018-11" db="EMBL/GenBank/DDBJ databases">
        <authorList>
            <person name="Grassa J C."/>
        </authorList>
    </citation>
    <scope>NUCLEOTIDE SEQUENCE [LARGE SCALE GENOMIC DNA]</scope>
</reference>
<dbReference type="Gramene" id="novel_model_4368_5bd9a17a">
    <property type="protein sequence ID" value="cds.novel_model_4368_5bd9a17a"/>
    <property type="gene ID" value="novel_gene_2286_5bd9a17a"/>
</dbReference>
<accession>A0A803R2P9</accession>
<evidence type="ECO:0008006" key="4">
    <source>
        <dbReference type="Google" id="ProtNLM"/>
    </source>
</evidence>
<dbReference type="Pfam" id="PF14223">
    <property type="entry name" value="Retrotran_gag_2"/>
    <property type="match status" value="1"/>
</dbReference>
<feature type="compositionally biased region" description="Polar residues" evidence="1">
    <location>
        <begin position="1"/>
        <end position="26"/>
    </location>
</feature>
<dbReference type="EnsemblPlants" id="novel_model_4368_5bd9a17a">
    <property type="protein sequence ID" value="cds.novel_model_4368_5bd9a17a"/>
    <property type="gene ID" value="novel_gene_2286_5bd9a17a"/>
</dbReference>
<protein>
    <recommendedName>
        <fullName evidence="4">Retrotransposon Copia-like N-terminal domain-containing protein</fullName>
    </recommendedName>
</protein>
<evidence type="ECO:0000313" key="2">
    <source>
        <dbReference type="EnsemblPlants" id="cds.novel_model_4370_5bd9a17a"/>
    </source>
</evidence>
<dbReference type="PANTHER" id="PTHR47481">
    <property type="match status" value="1"/>
</dbReference>
<evidence type="ECO:0000313" key="3">
    <source>
        <dbReference type="Proteomes" id="UP000596661"/>
    </source>
</evidence>
<dbReference type="Gramene" id="novel_model_4369_5bd9a17a.1.5bd9b139">
    <property type="protein sequence ID" value="cds.novel_model_4369_5bd9a17a.1.5bd9b139"/>
    <property type="gene ID" value="novel_gene_2286_5bd9a17a"/>
</dbReference>
<dbReference type="OMA" id="ETTAYRA"/>
<dbReference type="PANTHER" id="PTHR47481:SF22">
    <property type="entry name" value="RETROTRANSPOSON GAG DOMAIN-CONTAINING PROTEIN"/>
    <property type="match status" value="1"/>
</dbReference>
<dbReference type="EnsemblPlants" id="novel_model_4370_5bd9a17a">
    <property type="protein sequence ID" value="cds.novel_model_4370_5bd9a17a"/>
    <property type="gene ID" value="novel_gene_2287_5bd9a17a"/>
</dbReference>
<keyword evidence="3" id="KW-1185">Reference proteome</keyword>
<sequence>MSTPQDQASATNQGGQTPAGQNTGAASTMTLTPSSSNPSPISTPFSNTLSQPFSLKLDRNNFPLWKTMVNTIIRGHRLDGFINGNRPAPPEFIRTGEPNVDAPGSGMDINPEYETWLVHDQLLMGWLYGSMTEAIASEVMGCQSALALWNALEELYGAHSRANMDELRTKIQTTRKGSQSMAEYLKMKRMWADSLALAGEPYPERHLVSNVLSGLDVEYLSIVVLIESQESTSWQQLQSMLLSFDGRLERLNTISASSKLVGNASANFAQKPGSSNTAGQRRFGSNQNQGRGQQQQYTGYTRGGSQRGRGRGRSNGPKPTCQVCGKYGHSAAICYNRYDESYMGNQPNTTGGQDKQFSALVATPEMINDDSWYADSGASNHLAGRCKQSAKQDVI</sequence>
<feature type="region of interest" description="Disordered" evidence="1">
    <location>
        <begin position="1"/>
        <end position="45"/>
    </location>
</feature>
<proteinExistence type="predicted"/>
<accession>A0A803R2Q0</accession>
<feature type="compositionally biased region" description="Low complexity" evidence="1">
    <location>
        <begin position="27"/>
        <end position="45"/>
    </location>
</feature>
<feature type="compositionally biased region" description="Polar residues" evidence="1">
    <location>
        <begin position="266"/>
        <end position="278"/>
    </location>
</feature>